<evidence type="ECO:0000313" key="9">
    <source>
        <dbReference type="EMBL" id="KAK7071142.1"/>
    </source>
</evidence>
<reference evidence="9 10" key="1">
    <citation type="submission" date="2023-11" db="EMBL/GenBank/DDBJ databases">
        <title>Halocaridina rubra genome assembly.</title>
        <authorList>
            <person name="Smith C."/>
        </authorList>
    </citation>
    <scope>NUCLEOTIDE SEQUENCE [LARGE SCALE GENOMIC DNA]</scope>
    <source>
        <strain evidence="9">EP-1</strain>
        <tissue evidence="9">Whole</tissue>
    </source>
</reference>
<dbReference type="GO" id="GO:0006508">
    <property type="term" value="P:proteolysis"/>
    <property type="evidence" value="ECO:0007669"/>
    <property type="project" value="UniProtKB-KW"/>
</dbReference>
<gene>
    <name evidence="9" type="ORF">SK128_014058</name>
</gene>
<evidence type="ECO:0000256" key="6">
    <source>
        <dbReference type="ARBA" id="ARBA00034908"/>
    </source>
</evidence>
<dbReference type="PANTHER" id="PTHR28631">
    <property type="entry name" value="UPF0692 PROTEIN C19ORF54"/>
    <property type="match status" value="1"/>
</dbReference>
<accession>A0AAN8WRY8</accession>
<sequence>YDADQNHMPSLRRGHKAHWGIICGCLVQCPSLNMYMGGASKLDSRVDNLFHMRPRSRRGIAGCHDGNVTPSTPVIPGSPRLGHRLSRTPELPNLSTSDGWKTPDIIKNTMMGRTAETDSWSVCSSRLNTPVLIDGTTDDMKMVVLWRQGKSRNLVASSLEKICESNDQLFEYPPPSNDIESEFIIDSVQDGLAGQVVVLHKTKTALSDLVGILQDKPDSLKKQ</sequence>
<protein>
    <recommendedName>
        <fullName evidence="5">Actin maturation protease</fullName>
    </recommendedName>
    <alternativeName>
        <fullName evidence="6">Actin aminopeptidase ACTMAP</fullName>
    </alternativeName>
</protein>
<keyword evidence="1" id="KW-0031">Aminopeptidase</keyword>
<dbReference type="EMBL" id="JAXCGZ010015129">
    <property type="protein sequence ID" value="KAK7071142.1"/>
    <property type="molecule type" value="Genomic_DNA"/>
</dbReference>
<keyword evidence="10" id="KW-1185">Reference proteome</keyword>
<feature type="region of interest" description="Disordered" evidence="8">
    <location>
        <begin position="60"/>
        <end position="103"/>
    </location>
</feature>
<comment type="catalytic activity">
    <reaction evidence="7">
        <text>N-terminal N(alpha)-acetyl-L-cysteinyl-L-aspartyl-[protein] + H2O = N-terminal L-aspartyl-[protein] + N-acetyl-L-cysteine</text>
        <dbReference type="Rhea" id="RHEA:74579"/>
        <dbReference type="Rhea" id="RHEA-COMP:12669"/>
        <dbReference type="Rhea" id="RHEA-COMP:18395"/>
        <dbReference type="ChEBI" id="CHEBI:15377"/>
        <dbReference type="ChEBI" id="CHEBI:64720"/>
        <dbReference type="ChEBI" id="CHEBI:78236"/>
        <dbReference type="ChEBI" id="CHEBI:193599"/>
    </reaction>
    <physiologicalReaction direction="left-to-right" evidence="7">
        <dbReference type="Rhea" id="RHEA:74580"/>
    </physiologicalReaction>
</comment>
<evidence type="ECO:0000256" key="8">
    <source>
        <dbReference type="SAM" id="MobiDB-lite"/>
    </source>
</evidence>
<evidence type="ECO:0000313" key="10">
    <source>
        <dbReference type="Proteomes" id="UP001381693"/>
    </source>
</evidence>
<evidence type="ECO:0000256" key="3">
    <source>
        <dbReference type="ARBA" id="ARBA00022801"/>
    </source>
</evidence>
<comment type="caution">
    <text evidence="9">The sequence shown here is derived from an EMBL/GenBank/DDBJ whole genome shotgun (WGS) entry which is preliminary data.</text>
</comment>
<comment type="similarity">
    <text evidence="4">Belongs to the ACTMAP family.</text>
</comment>
<dbReference type="AlphaFoldDB" id="A0AAN8WRY8"/>
<evidence type="ECO:0000256" key="7">
    <source>
        <dbReference type="ARBA" id="ARBA00049041"/>
    </source>
</evidence>
<dbReference type="PANTHER" id="PTHR28631:SF1">
    <property type="entry name" value="ACTIN MATURATION PROTEASE"/>
    <property type="match status" value="1"/>
</dbReference>
<name>A0AAN8WRY8_HALRR</name>
<feature type="non-terminal residue" evidence="9">
    <location>
        <position position="1"/>
    </location>
</feature>
<evidence type="ECO:0000256" key="4">
    <source>
        <dbReference type="ARBA" id="ARBA00034725"/>
    </source>
</evidence>
<proteinExistence type="inferred from homology"/>
<organism evidence="9 10">
    <name type="scientific">Halocaridina rubra</name>
    <name type="common">Hawaiian red shrimp</name>
    <dbReference type="NCBI Taxonomy" id="373956"/>
    <lineage>
        <taxon>Eukaryota</taxon>
        <taxon>Metazoa</taxon>
        <taxon>Ecdysozoa</taxon>
        <taxon>Arthropoda</taxon>
        <taxon>Crustacea</taxon>
        <taxon>Multicrustacea</taxon>
        <taxon>Malacostraca</taxon>
        <taxon>Eumalacostraca</taxon>
        <taxon>Eucarida</taxon>
        <taxon>Decapoda</taxon>
        <taxon>Pleocyemata</taxon>
        <taxon>Caridea</taxon>
        <taxon>Atyoidea</taxon>
        <taxon>Atyidae</taxon>
        <taxon>Halocaridina</taxon>
    </lineage>
</organism>
<evidence type="ECO:0000256" key="5">
    <source>
        <dbReference type="ARBA" id="ARBA00034848"/>
    </source>
</evidence>
<dbReference type="Proteomes" id="UP001381693">
    <property type="component" value="Unassembled WGS sequence"/>
</dbReference>
<dbReference type="GO" id="GO:0004177">
    <property type="term" value="F:aminopeptidase activity"/>
    <property type="evidence" value="ECO:0007669"/>
    <property type="project" value="UniProtKB-KW"/>
</dbReference>
<dbReference type="Pfam" id="PF21646">
    <property type="entry name" value="ACTMAP-like_C"/>
    <property type="match status" value="1"/>
</dbReference>
<keyword evidence="2" id="KW-0645">Protease</keyword>
<dbReference type="InterPro" id="IPR040043">
    <property type="entry name" value="ACTMAP"/>
</dbReference>
<evidence type="ECO:0000256" key="1">
    <source>
        <dbReference type="ARBA" id="ARBA00022438"/>
    </source>
</evidence>
<evidence type="ECO:0000256" key="2">
    <source>
        <dbReference type="ARBA" id="ARBA00022670"/>
    </source>
</evidence>
<keyword evidence="3" id="KW-0378">Hydrolase</keyword>